<keyword evidence="7" id="KW-1185">Reference proteome</keyword>
<dbReference type="Gene3D" id="3.30.980.10">
    <property type="entry name" value="Threonyl-trna Synthetase, Chain A, domain 2"/>
    <property type="match status" value="1"/>
</dbReference>
<dbReference type="Gene3D" id="2.40.30.130">
    <property type="match status" value="1"/>
</dbReference>
<protein>
    <submittedName>
        <fullName evidence="6">Alanyl-tRNA editing protein</fullName>
    </submittedName>
</protein>
<comment type="caution">
    <text evidence="6">The sequence shown here is derived from an EMBL/GenBank/DDBJ whole genome shotgun (WGS) entry which is preliminary data.</text>
</comment>
<organism evidence="6 7">
    <name type="scientific">Enterocloster alcoholdehydrogenati</name>
    <dbReference type="NCBI Taxonomy" id="2547410"/>
    <lineage>
        <taxon>Bacteria</taxon>
        <taxon>Bacillati</taxon>
        <taxon>Bacillota</taxon>
        <taxon>Clostridia</taxon>
        <taxon>Lachnospirales</taxon>
        <taxon>Lachnospiraceae</taxon>
        <taxon>Enterocloster</taxon>
    </lineage>
</organism>
<comment type="cofactor">
    <cofactor evidence="1">
        <name>Zn(2+)</name>
        <dbReference type="ChEBI" id="CHEBI:29105"/>
    </cofactor>
</comment>
<evidence type="ECO:0000256" key="3">
    <source>
        <dbReference type="ARBA" id="ARBA00022723"/>
    </source>
</evidence>
<evidence type="ECO:0000313" key="7">
    <source>
        <dbReference type="Proteomes" id="UP001600894"/>
    </source>
</evidence>
<dbReference type="Proteomes" id="UP001600894">
    <property type="component" value="Unassembled WGS sequence"/>
</dbReference>
<dbReference type="Gene3D" id="3.10.310.40">
    <property type="match status" value="1"/>
</dbReference>
<reference evidence="6 7" key="1">
    <citation type="submission" date="2024-04" db="EMBL/GenBank/DDBJ databases">
        <title>Defined microbial consortia suppress multidrug-resistant proinflammatory Enterobacteriaceae via ecological control.</title>
        <authorList>
            <person name="Furuichi M."/>
            <person name="Kawaguchi T."/>
            <person name="Pust M."/>
            <person name="Yasuma K."/>
            <person name="Plichta D."/>
            <person name="Hasegawa N."/>
            <person name="Ohya T."/>
            <person name="Bhattarai S."/>
            <person name="Sasajima S."/>
            <person name="Aoto Y."/>
            <person name="Tuganbaev T."/>
            <person name="Yaginuma M."/>
            <person name="Ueda M."/>
            <person name="Okahashi N."/>
            <person name="Amafuji K."/>
            <person name="Kiridooshi Y."/>
            <person name="Sugita K."/>
            <person name="Strazar M."/>
            <person name="Skelly A."/>
            <person name="Suda W."/>
            <person name="Hattori M."/>
            <person name="Nakamoto N."/>
            <person name="Caballero S."/>
            <person name="Norman J."/>
            <person name="Olle B."/>
            <person name="Tanoue T."/>
            <person name="Arita M."/>
            <person name="Bucci V."/>
            <person name="Atarashi K."/>
            <person name="Xavier R."/>
            <person name="Honda K."/>
        </authorList>
    </citation>
    <scope>NUCLEOTIDE SEQUENCE [LARGE SCALE GENOMIC DNA]</scope>
    <source>
        <strain evidence="7">f13</strain>
    </source>
</reference>
<evidence type="ECO:0000256" key="4">
    <source>
        <dbReference type="ARBA" id="ARBA00022833"/>
    </source>
</evidence>
<dbReference type="PANTHER" id="PTHR43462:SF1">
    <property type="entry name" value="ALANYL-TRNA EDITING PROTEIN AARSD1"/>
    <property type="match status" value="1"/>
</dbReference>
<dbReference type="Pfam" id="PF07973">
    <property type="entry name" value="tRNA_SAD"/>
    <property type="match status" value="1"/>
</dbReference>
<dbReference type="SUPFAM" id="SSF55186">
    <property type="entry name" value="ThrRS/AlaRS common domain"/>
    <property type="match status" value="1"/>
</dbReference>
<name>A0ABQ0B061_9FIRM</name>
<dbReference type="InterPro" id="IPR003156">
    <property type="entry name" value="DHHA1_dom"/>
</dbReference>
<dbReference type="Pfam" id="PF02272">
    <property type="entry name" value="DHHA1"/>
    <property type="match status" value="1"/>
</dbReference>
<dbReference type="InterPro" id="IPR009000">
    <property type="entry name" value="Transl_B-barrel_sf"/>
</dbReference>
<accession>A0ABQ0B061</accession>
<dbReference type="EMBL" id="BAABXL010000001">
    <property type="protein sequence ID" value="GAA6269657.1"/>
    <property type="molecule type" value="Genomic_DNA"/>
</dbReference>
<evidence type="ECO:0000313" key="6">
    <source>
        <dbReference type="EMBL" id="GAA6269657.1"/>
    </source>
</evidence>
<dbReference type="RefSeq" id="WP_178302515.1">
    <property type="nucleotide sequence ID" value="NZ_BAABXL010000001.1"/>
</dbReference>
<evidence type="ECO:0000256" key="1">
    <source>
        <dbReference type="ARBA" id="ARBA00001947"/>
    </source>
</evidence>
<dbReference type="SMART" id="SM00863">
    <property type="entry name" value="tRNA_SAD"/>
    <property type="match status" value="1"/>
</dbReference>
<dbReference type="InterPro" id="IPR051335">
    <property type="entry name" value="Alanyl-tRNA_Editing_Enzymes"/>
</dbReference>
<dbReference type="InterPro" id="IPR018163">
    <property type="entry name" value="Thr/Ala-tRNA-synth_IIc_edit"/>
</dbReference>
<dbReference type="InterPro" id="IPR012947">
    <property type="entry name" value="tRNA_SAD"/>
</dbReference>
<dbReference type="PROSITE" id="PS50860">
    <property type="entry name" value="AA_TRNA_LIGASE_II_ALA"/>
    <property type="match status" value="1"/>
</dbReference>
<evidence type="ECO:0000259" key="5">
    <source>
        <dbReference type="PROSITE" id="PS50860"/>
    </source>
</evidence>
<keyword evidence="3" id="KW-0479">Metal-binding</keyword>
<feature type="domain" description="Alanyl-transfer RNA synthetases family profile" evidence="5">
    <location>
        <begin position="1"/>
        <end position="222"/>
    </location>
</feature>
<dbReference type="InterPro" id="IPR018165">
    <property type="entry name" value="Ala-tRNA-synth_IIc_core"/>
</dbReference>
<evidence type="ECO:0000256" key="2">
    <source>
        <dbReference type="ARBA" id="ARBA00004496"/>
    </source>
</evidence>
<dbReference type="PANTHER" id="PTHR43462">
    <property type="entry name" value="ALANYL-TRNA EDITING PROTEIN"/>
    <property type="match status" value="1"/>
</dbReference>
<comment type="subcellular location">
    <subcellularLocation>
        <location evidence="2">Cytoplasm</location>
    </subcellularLocation>
</comment>
<dbReference type="SUPFAM" id="SSF50447">
    <property type="entry name" value="Translation proteins"/>
    <property type="match status" value="1"/>
</dbReference>
<proteinExistence type="predicted"/>
<sequence length="391" mass="43427">MDQNRLYYGSPYVKSFMCTVLKCTASKKGTWEAVFNQTAFYPEGGGQPYDTGTVNGIPVLSVHERGGEIIHELAAPIETGILAEGVIDWQRRYDLMQQHTGEHILSGLVHKHYGYDNVGFHMGTEEVTIDFNGVLTQKQLEALEDEANEIIYANVPVKALYPESKELDALDYRSKKELTGQVRIVEIPGADVCACCGTHVENTGEVGIIKTRTMIHYKGGVRISMLCGRLALLDYRERLKDEIRISNLLSAKVALVPEAVEKLKNEGQHKDGQIGEMWQKIFRLKLAVCPESQGAEEFFEEGMEPMQLRQFATLLYEQNKGKIAGVFSGNDSDGIYQYALGSSQADMRALSKAMNARLDGRGGGSALMAQGTFKGTREQIRLVFLEETGKL</sequence>
<keyword evidence="4" id="KW-0862">Zinc</keyword>
<gene>
    <name evidence="6" type="ORF">F130042H8_27170</name>
</gene>